<dbReference type="RefSeq" id="WP_145745538.1">
    <property type="nucleotide sequence ID" value="NZ_VIWX01000008.1"/>
</dbReference>
<dbReference type="Gene3D" id="3.30.1310.10">
    <property type="entry name" value="Nucleoid-associated protein YbaB-like domain"/>
    <property type="match status" value="1"/>
</dbReference>
<dbReference type="AlphaFoldDB" id="A0A561TWZ3"/>
<dbReference type="InterPro" id="IPR036894">
    <property type="entry name" value="YbaB-like_sf"/>
</dbReference>
<organism evidence="2 3">
    <name type="scientific">Saccharopolyspora dendranthemae</name>
    <dbReference type="NCBI Taxonomy" id="1181886"/>
    <lineage>
        <taxon>Bacteria</taxon>
        <taxon>Bacillati</taxon>
        <taxon>Actinomycetota</taxon>
        <taxon>Actinomycetes</taxon>
        <taxon>Pseudonocardiales</taxon>
        <taxon>Pseudonocardiaceae</taxon>
        <taxon>Saccharopolyspora</taxon>
    </lineage>
</organism>
<proteinExistence type="predicted"/>
<sequence>MTGAGEDRATLEARNAAIKEQVSGLLDKFHQQTAILEQAQEAASSTTATVTSEDGSVTITVDASGAMTSLDFATKNFQRTDPQKLSQTVIETLHAASAQVKKQMADLVAPATEDLPDLPDLIEGAPSLKGLMPEIPDFTEQPAPAQAPQAPAPQAPASSGQPRRRPVDDDPDDGLPGTWLVGGQGR</sequence>
<dbReference type="GO" id="GO:0003677">
    <property type="term" value="F:DNA binding"/>
    <property type="evidence" value="ECO:0007669"/>
    <property type="project" value="UniProtKB-KW"/>
</dbReference>
<keyword evidence="3" id="KW-1185">Reference proteome</keyword>
<evidence type="ECO:0000313" key="2">
    <source>
        <dbReference type="EMBL" id="TWF91636.1"/>
    </source>
</evidence>
<accession>A0A561TWZ3</accession>
<dbReference type="InterPro" id="IPR004401">
    <property type="entry name" value="YbaB/EbfC"/>
</dbReference>
<comment type="caution">
    <text evidence="2">The sequence shown here is derived from an EMBL/GenBank/DDBJ whole genome shotgun (WGS) entry which is preliminary data.</text>
</comment>
<reference evidence="2 3" key="1">
    <citation type="submission" date="2019-06" db="EMBL/GenBank/DDBJ databases">
        <title>Sequencing the genomes of 1000 actinobacteria strains.</title>
        <authorList>
            <person name="Klenk H.-P."/>
        </authorList>
    </citation>
    <scope>NUCLEOTIDE SEQUENCE [LARGE SCALE GENOMIC DNA]</scope>
    <source>
        <strain evidence="2 3">DSM 46699</strain>
    </source>
</reference>
<dbReference type="EMBL" id="VIWX01000008">
    <property type="protein sequence ID" value="TWF91636.1"/>
    <property type="molecule type" value="Genomic_DNA"/>
</dbReference>
<gene>
    <name evidence="2" type="ORF">FHU35_1858</name>
</gene>
<keyword evidence="2" id="KW-0238">DNA-binding</keyword>
<dbReference type="Pfam" id="PF02575">
    <property type="entry name" value="YbaB_DNA_bd"/>
    <property type="match status" value="1"/>
</dbReference>
<evidence type="ECO:0000256" key="1">
    <source>
        <dbReference type="SAM" id="MobiDB-lite"/>
    </source>
</evidence>
<name>A0A561TWZ3_9PSEU</name>
<feature type="region of interest" description="Disordered" evidence="1">
    <location>
        <begin position="114"/>
        <end position="186"/>
    </location>
</feature>
<dbReference type="OrthoDB" id="3696434at2"/>
<dbReference type="Proteomes" id="UP000316184">
    <property type="component" value="Unassembled WGS sequence"/>
</dbReference>
<protein>
    <submittedName>
        <fullName evidence="2">DNA-binding protein YbaB</fullName>
    </submittedName>
</protein>
<evidence type="ECO:0000313" key="3">
    <source>
        <dbReference type="Proteomes" id="UP000316184"/>
    </source>
</evidence>
<dbReference type="SUPFAM" id="SSF82607">
    <property type="entry name" value="YbaB-like"/>
    <property type="match status" value="1"/>
</dbReference>